<dbReference type="CDD" id="cd05251">
    <property type="entry name" value="NmrA_like_SDR_a"/>
    <property type="match status" value="1"/>
</dbReference>
<name>A0ABQ8FX19_9PEZI</name>
<evidence type="ECO:0000256" key="2">
    <source>
        <dbReference type="ARBA" id="ARBA00022857"/>
    </source>
</evidence>
<evidence type="ECO:0000256" key="1">
    <source>
        <dbReference type="ARBA" id="ARBA00006328"/>
    </source>
</evidence>
<evidence type="ECO:0000259" key="3">
    <source>
        <dbReference type="Pfam" id="PF05368"/>
    </source>
</evidence>
<keyword evidence="2" id="KW-0521">NADP</keyword>
<keyword evidence="5" id="KW-1185">Reference proteome</keyword>
<reference evidence="4 5" key="1">
    <citation type="journal article" date="2021" name="Nat. Commun.">
        <title>Genetic determinants of endophytism in the Arabidopsis root mycobiome.</title>
        <authorList>
            <person name="Mesny F."/>
            <person name="Miyauchi S."/>
            <person name="Thiergart T."/>
            <person name="Pickel B."/>
            <person name="Atanasova L."/>
            <person name="Karlsson M."/>
            <person name="Huettel B."/>
            <person name="Barry K.W."/>
            <person name="Haridas S."/>
            <person name="Chen C."/>
            <person name="Bauer D."/>
            <person name="Andreopoulos W."/>
            <person name="Pangilinan J."/>
            <person name="LaButti K."/>
            <person name="Riley R."/>
            <person name="Lipzen A."/>
            <person name="Clum A."/>
            <person name="Drula E."/>
            <person name="Henrissat B."/>
            <person name="Kohler A."/>
            <person name="Grigoriev I.V."/>
            <person name="Martin F.M."/>
            <person name="Hacquard S."/>
        </authorList>
    </citation>
    <scope>NUCLEOTIDE SEQUENCE [LARGE SCALE GENOMIC DNA]</scope>
    <source>
        <strain evidence="4 5">MPI-SDFR-AT-0080</strain>
    </source>
</reference>
<sequence length="353" mass="39922">MSDLREILVIGGTGAQGGPVVQALARSQRYRVRVLTRDTQSPRAQALLQLPNVHLIQGNQDNQADLHAAFRGVYGAWVNTDGFSIGEKAELFYGIRAYEIARHENVQHYVYANVDYTLKVAGWNEAYHVGHNDAKARVGDFILAQGQEGAMKSSLITTPPYMDMLLDGMFVPKEQEDGSFVWANPAKDGKIPLIALDDVGAYSLWLFDHFPESAGLNLEVATDEVTFAEIAKTFSEFTGKRGVHVYKPLEDYLAGAEPYPGAYSNFMVDPSMPRDESFQTWRENFSAWWRYWGEGHGVKRDFDLLTKIHPNRIKSLREWMEKVHYDGKPRQVLKGPDDLKRKMGHEILGNKQE</sequence>
<dbReference type="EMBL" id="JAGTJR010000041">
    <property type="protein sequence ID" value="KAH7032173.1"/>
    <property type="molecule type" value="Genomic_DNA"/>
</dbReference>
<protein>
    <recommendedName>
        <fullName evidence="3">NmrA-like domain-containing protein</fullName>
    </recommendedName>
</protein>
<organism evidence="4 5">
    <name type="scientific">Macrophomina phaseolina</name>
    <dbReference type="NCBI Taxonomy" id="35725"/>
    <lineage>
        <taxon>Eukaryota</taxon>
        <taxon>Fungi</taxon>
        <taxon>Dikarya</taxon>
        <taxon>Ascomycota</taxon>
        <taxon>Pezizomycotina</taxon>
        <taxon>Dothideomycetes</taxon>
        <taxon>Dothideomycetes incertae sedis</taxon>
        <taxon>Botryosphaeriales</taxon>
        <taxon>Botryosphaeriaceae</taxon>
        <taxon>Macrophomina</taxon>
    </lineage>
</organism>
<dbReference type="Gene3D" id="3.90.25.10">
    <property type="entry name" value="UDP-galactose 4-epimerase, domain 1"/>
    <property type="match status" value="1"/>
</dbReference>
<comment type="caution">
    <text evidence="4">The sequence shown here is derived from an EMBL/GenBank/DDBJ whole genome shotgun (WGS) entry which is preliminary data.</text>
</comment>
<evidence type="ECO:0000313" key="4">
    <source>
        <dbReference type="EMBL" id="KAH7032173.1"/>
    </source>
</evidence>
<dbReference type="InterPro" id="IPR008030">
    <property type="entry name" value="NmrA-like"/>
</dbReference>
<gene>
    <name evidence="4" type="ORF">B0J12DRAFT_713743</name>
</gene>
<dbReference type="InterPro" id="IPR051164">
    <property type="entry name" value="NmrA-like_oxidored"/>
</dbReference>
<dbReference type="PANTHER" id="PTHR42748:SF14">
    <property type="entry name" value="SNOAL-LIKE DOMAIN-CONTAINING PROTEIN"/>
    <property type="match status" value="1"/>
</dbReference>
<evidence type="ECO:0000313" key="5">
    <source>
        <dbReference type="Proteomes" id="UP000774617"/>
    </source>
</evidence>
<feature type="domain" description="NmrA-like" evidence="3">
    <location>
        <begin position="6"/>
        <end position="250"/>
    </location>
</feature>
<accession>A0ABQ8FX19</accession>
<proteinExistence type="inferred from homology"/>
<dbReference type="InterPro" id="IPR036291">
    <property type="entry name" value="NAD(P)-bd_dom_sf"/>
</dbReference>
<dbReference type="Gene3D" id="3.40.50.720">
    <property type="entry name" value="NAD(P)-binding Rossmann-like Domain"/>
    <property type="match status" value="1"/>
</dbReference>
<dbReference type="Pfam" id="PF05368">
    <property type="entry name" value="NmrA"/>
    <property type="match status" value="1"/>
</dbReference>
<comment type="similarity">
    <text evidence="1">Belongs to the NmrA-type oxidoreductase family.</text>
</comment>
<dbReference type="Proteomes" id="UP000774617">
    <property type="component" value="Unassembled WGS sequence"/>
</dbReference>
<dbReference type="SUPFAM" id="SSF51735">
    <property type="entry name" value="NAD(P)-binding Rossmann-fold domains"/>
    <property type="match status" value="1"/>
</dbReference>
<dbReference type="PANTHER" id="PTHR42748">
    <property type="entry name" value="NITROGEN METABOLITE REPRESSION PROTEIN NMRA FAMILY MEMBER"/>
    <property type="match status" value="1"/>
</dbReference>